<sequence>MGTVGPVTRGVAVARAVWGGGIVVASRSLPIPRKVALALGIRHLTQAAVVLRRPDGVVARWGWTIDVAHSVSMLGLAAVSRRWRTAALANAVVAAAWARTGKRRQS</sequence>
<proteinExistence type="predicted"/>
<gene>
    <name evidence="1" type="ORF">GCM10017567_09390</name>
</gene>
<dbReference type="Proteomes" id="UP000649955">
    <property type="component" value="Unassembled WGS sequence"/>
</dbReference>
<reference evidence="2" key="1">
    <citation type="journal article" date="2019" name="Int. J. Syst. Evol. Microbiol.">
        <title>The Global Catalogue of Microorganisms (GCM) 10K type strain sequencing project: providing services to taxonomists for standard genome sequencing and annotation.</title>
        <authorList>
            <consortium name="The Broad Institute Genomics Platform"/>
            <consortium name="The Broad Institute Genome Sequencing Center for Infectious Disease"/>
            <person name="Wu L."/>
            <person name="Ma J."/>
        </authorList>
    </citation>
    <scope>NUCLEOTIDE SEQUENCE [LARGE SCALE GENOMIC DNA]</scope>
    <source>
        <strain evidence="2">CGMCC 4.7680</strain>
    </source>
</reference>
<dbReference type="EMBL" id="BNAW01000002">
    <property type="protein sequence ID" value="GHF96879.1"/>
    <property type="molecule type" value="Genomic_DNA"/>
</dbReference>
<evidence type="ECO:0000313" key="2">
    <source>
        <dbReference type="Proteomes" id="UP000649955"/>
    </source>
</evidence>
<protein>
    <submittedName>
        <fullName evidence="1">Uncharacterized protein</fullName>
    </submittedName>
</protein>
<keyword evidence="2" id="KW-1185">Reference proteome</keyword>
<organism evidence="1 2">
    <name type="scientific">Amycolatopsis bullii</name>
    <dbReference type="NCBI Taxonomy" id="941987"/>
    <lineage>
        <taxon>Bacteria</taxon>
        <taxon>Bacillati</taxon>
        <taxon>Actinomycetota</taxon>
        <taxon>Actinomycetes</taxon>
        <taxon>Pseudonocardiales</taxon>
        <taxon>Pseudonocardiaceae</taxon>
        <taxon>Amycolatopsis</taxon>
    </lineage>
</organism>
<evidence type="ECO:0000313" key="1">
    <source>
        <dbReference type="EMBL" id="GHF96879.1"/>
    </source>
</evidence>
<comment type="caution">
    <text evidence="1">The sequence shown here is derived from an EMBL/GenBank/DDBJ whole genome shotgun (WGS) entry which is preliminary data.</text>
</comment>
<name>A0ABQ3JZU8_9PSEU</name>
<accession>A0ABQ3JZU8</accession>